<sequence length="313" mass="33923">MEAAPVVVAVIVGAILLLLLRPRRQLFDLKDKVVVITGAASGIGRGLAIAMAQKGALVACLDMDAGSLATLAREHPRLSHTFVCDVSDHERVVTCLAEVVAALGRDVDVLINNAGIVHGKPLLDLTHDQVQNIFGVNALAHFWTTQAVLPSMLARNHGMIVTMASIMGLNGSARLTDYCSSKFASVGFHEALRMELQHLRKTGVHTLLVCPMAVDSGMFRGIFASDHWWPRFVHAYLIPMITVDDVVATVIESIECKDYERLTCARSWHRWVLPLITRGVRLLPVALMDIALGLGGGRDGMNNFQGRHGAAAT</sequence>
<feature type="domain" description="Ketoreductase" evidence="14">
    <location>
        <begin position="32"/>
        <end position="215"/>
    </location>
</feature>
<name>A0A067C7U6_SAPPC</name>
<keyword evidence="6" id="KW-0560">Oxidoreductase</keyword>
<evidence type="ECO:0000256" key="12">
    <source>
        <dbReference type="RuleBase" id="RU000363"/>
    </source>
</evidence>
<dbReference type="GO" id="GO:0052650">
    <property type="term" value="F:all-trans-retinol dehydrogenase (NADP+) activity"/>
    <property type="evidence" value="ECO:0007669"/>
    <property type="project" value="UniProtKB-ARBA"/>
</dbReference>
<dbReference type="InterPro" id="IPR057326">
    <property type="entry name" value="KR_dom"/>
</dbReference>
<evidence type="ECO:0000313" key="15">
    <source>
        <dbReference type="EMBL" id="KDO22616.1"/>
    </source>
</evidence>
<dbReference type="PROSITE" id="PS00061">
    <property type="entry name" value="ADH_SHORT"/>
    <property type="match status" value="1"/>
</dbReference>
<gene>
    <name evidence="15" type="ORF">SPRG_12595</name>
</gene>
<comment type="subcellular location">
    <subcellularLocation>
        <location evidence="1">Membrane</location>
        <topology evidence="1">Multi-pass membrane protein</topology>
    </subcellularLocation>
</comment>
<dbReference type="GO" id="GO:0016020">
    <property type="term" value="C:membrane"/>
    <property type="evidence" value="ECO:0007669"/>
    <property type="project" value="UniProtKB-SubCell"/>
</dbReference>
<evidence type="ECO:0000256" key="5">
    <source>
        <dbReference type="ARBA" id="ARBA00022989"/>
    </source>
</evidence>
<dbReference type="SMART" id="SM00822">
    <property type="entry name" value="PKS_KR"/>
    <property type="match status" value="1"/>
</dbReference>
<dbReference type="SUPFAM" id="SSF51735">
    <property type="entry name" value="NAD(P)-binding Rossmann-fold domains"/>
    <property type="match status" value="1"/>
</dbReference>
<dbReference type="AlphaFoldDB" id="A0A067C7U6"/>
<dbReference type="InterPro" id="IPR036291">
    <property type="entry name" value="NAD(P)-bd_dom_sf"/>
</dbReference>
<dbReference type="PANTHER" id="PTHR24322">
    <property type="entry name" value="PKSB"/>
    <property type="match status" value="1"/>
</dbReference>
<dbReference type="KEGG" id="spar:SPRG_12595"/>
<keyword evidence="4" id="KW-0521">NADP</keyword>
<dbReference type="STRING" id="695850.A0A067C7U6"/>
<dbReference type="FunFam" id="3.40.50.720:FF:000131">
    <property type="entry name" value="Short-chain dehydrogenase/reductase 3"/>
    <property type="match status" value="1"/>
</dbReference>
<evidence type="ECO:0000256" key="13">
    <source>
        <dbReference type="SAM" id="Phobius"/>
    </source>
</evidence>
<evidence type="ECO:0000259" key="14">
    <source>
        <dbReference type="SMART" id="SM00822"/>
    </source>
</evidence>
<evidence type="ECO:0000256" key="10">
    <source>
        <dbReference type="ARBA" id="ARBA00068717"/>
    </source>
</evidence>
<dbReference type="OMA" id="RWTAYEF"/>
<reference evidence="15 16" key="1">
    <citation type="journal article" date="2013" name="PLoS Genet.">
        <title>Distinctive expansion of potential virulence genes in the genome of the oomycete fish pathogen Saprolegnia parasitica.</title>
        <authorList>
            <person name="Jiang R.H."/>
            <person name="de Bruijn I."/>
            <person name="Haas B.J."/>
            <person name="Belmonte R."/>
            <person name="Lobach L."/>
            <person name="Christie J."/>
            <person name="van den Ackerveken G."/>
            <person name="Bottin A."/>
            <person name="Bulone V."/>
            <person name="Diaz-Moreno S.M."/>
            <person name="Dumas B."/>
            <person name="Fan L."/>
            <person name="Gaulin E."/>
            <person name="Govers F."/>
            <person name="Grenville-Briggs L.J."/>
            <person name="Horner N.R."/>
            <person name="Levin J.Z."/>
            <person name="Mammella M."/>
            <person name="Meijer H.J."/>
            <person name="Morris P."/>
            <person name="Nusbaum C."/>
            <person name="Oome S."/>
            <person name="Phillips A.J."/>
            <person name="van Rooyen D."/>
            <person name="Rzeszutek E."/>
            <person name="Saraiva M."/>
            <person name="Secombes C.J."/>
            <person name="Seidl M.F."/>
            <person name="Snel B."/>
            <person name="Stassen J.H."/>
            <person name="Sykes S."/>
            <person name="Tripathy S."/>
            <person name="van den Berg H."/>
            <person name="Vega-Arreguin J.C."/>
            <person name="Wawra S."/>
            <person name="Young S.K."/>
            <person name="Zeng Q."/>
            <person name="Dieguez-Uribeondo J."/>
            <person name="Russ C."/>
            <person name="Tyler B.M."/>
            <person name="van West P."/>
        </authorList>
    </citation>
    <scope>NUCLEOTIDE SEQUENCE [LARGE SCALE GENOMIC DNA]</scope>
    <source>
        <strain evidence="15 16">CBS 223.65</strain>
    </source>
</reference>
<feature type="transmembrane region" description="Helical" evidence="13">
    <location>
        <begin position="6"/>
        <end position="22"/>
    </location>
</feature>
<dbReference type="PRINTS" id="PR00080">
    <property type="entry name" value="SDRFAMILY"/>
</dbReference>
<evidence type="ECO:0000256" key="6">
    <source>
        <dbReference type="ARBA" id="ARBA00023002"/>
    </source>
</evidence>
<keyword evidence="16" id="KW-1185">Reference proteome</keyword>
<keyword evidence="7" id="KW-0443">Lipid metabolism</keyword>
<evidence type="ECO:0000256" key="2">
    <source>
        <dbReference type="ARBA" id="ARBA00006484"/>
    </source>
</evidence>
<protein>
    <recommendedName>
        <fullName evidence="10">Short-chain dehydrogenase/reductase 3</fullName>
    </recommendedName>
    <alternativeName>
        <fullName evidence="11">Retinal short-chain dehydrogenase/reductase 1</fullName>
    </alternativeName>
</protein>
<evidence type="ECO:0000256" key="3">
    <source>
        <dbReference type="ARBA" id="ARBA00022692"/>
    </source>
</evidence>
<dbReference type="PRINTS" id="PR00081">
    <property type="entry name" value="GDHRDH"/>
</dbReference>
<comment type="similarity">
    <text evidence="2 12">Belongs to the short-chain dehydrogenases/reductases (SDR) family.</text>
</comment>
<dbReference type="InterPro" id="IPR002347">
    <property type="entry name" value="SDR_fam"/>
</dbReference>
<dbReference type="InterPro" id="IPR020904">
    <property type="entry name" value="Sc_DH/Rdtase_CS"/>
</dbReference>
<evidence type="ECO:0000313" key="16">
    <source>
        <dbReference type="Proteomes" id="UP000030745"/>
    </source>
</evidence>
<comment type="function">
    <text evidence="9">Catalyzes the reduction of all-trans-retinal to all-trans-retinol in the presence of NADPH.</text>
</comment>
<evidence type="ECO:0000256" key="8">
    <source>
        <dbReference type="ARBA" id="ARBA00023136"/>
    </source>
</evidence>
<keyword evidence="3 13" id="KW-0812">Transmembrane</keyword>
<dbReference type="Proteomes" id="UP000030745">
    <property type="component" value="Unassembled WGS sequence"/>
</dbReference>
<dbReference type="OrthoDB" id="10253736at2759"/>
<evidence type="ECO:0000256" key="4">
    <source>
        <dbReference type="ARBA" id="ARBA00022857"/>
    </source>
</evidence>
<evidence type="ECO:0000256" key="11">
    <source>
        <dbReference type="ARBA" id="ARBA00082544"/>
    </source>
</evidence>
<dbReference type="PANTHER" id="PTHR24322:SF736">
    <property type="entry name" value="RETINOL DEHYDROGENASE 10"/>
    <property type="match status" value="1"/>
</dbReference>
<keyword evidence="5 13" id="KW-1133">Transmembrane helix</keyword>
<dbReference type="RefSeq" id="XP_012206727.1">
    <property type="nucleotide sequence ID" value="XM_012351337.1"/>
</dbReference>
<evidence type="ECO:0000256" key="7">
    <source>
        <dbReference type="ARBA" id="ARBA00023098"/>
    </source>
</evidence>
<accession>A0A067C7U6</accession>
<dbReference type="Gene3D" id="3.40.50.720">
    <property type="entry name" value="NAD(P)-binding Rossmann-like Domain"/>
    <property type="match status" value="1"/>
</dbReference>
<proteinExistence type="inferred from homology"/>
<keyword evidence="8 13" id="KW-0472">Membrane</keyword>
<evidence type="ECO:0000256" key="1">
    <source>
        <dbReference type="ARBA" id="ARBA00004141"/>
    </source>
</evidence>
<dbReference type="CDD" id="cd05339">
    <property type="entry name" value="17beta-HSDXI-like_SDR_c"/>
    <property type="match status" value="1"/>
</dbReference>
<organism evidence="15 16">
    <name type="scientific">Saprolegnia parasitica (strain CBS 223.65)</name>
    <dbReference type="NCBI Taxonomy" id="695850"/>
    <lineage>
        <taxon>Eukaryota</taxon>
        <taxon>Sar</taxon>
        <taxon>Stramenopiles</taxon>
        <taxon>Oomycota</taxon>
        <taxon>Saprolegniomycetes</taxon>
        <taxon>Saprolegniales</taxon>
        <taxon>Saprolegniaceae</taxon>
        <taxon>Saprolegnia</taxon>
    </lineage>
</organism>
<dbReference type="Pfam" id="PF00106">
    <property type="entry name" value="adh_short"/>
    <property type="match status" value="1"/>
</dbReference>
<dbReference type="VEuPathDB" id="FungiDB:SPRG_12595"/>
<dbReference type="EMBL" id="KK583266">
    <property type="protein sequence ID" value="KDO22616.1"/>
    <property type="molecule type" value="Genomic_DNA"/>
</dbReference>
<dbReference type="GeneID" id="24134539"/>
<evidence type="ECO:0000256" key="9">
    <source>
        <dbReference type="ARBA" id="ARBA00059620"/>
    </source>
</evidence>